<feature type="compositionally biased region" description="Basic and acidic residues" evidence="1">
    <location>
        <begin position="56"/>
        <end position="67"/>
    </location>
</feature>
<keyword evidence="3" id="KW-1185">Reference proteome</keyword>
<comment type="caution">
    <text evidence="2">The sequence shown here is derived from an EMBL/GenBank/DDBJ whole genome shotgun (WGS) entry which is preliminary data.</text>
</comment>
<gene>
    <name evidence="2" type="ORF">J4P68_05995</name>
</gene>
<reference evidence="2" key="1">
    <citation type="journal article" date="2021" name="Int. J. Syst. Evol. Microbiol.">
        <title>Bradyrhizobium septentrionale sp. nov. (sv. septentrionale) and Bradyrhizobium quebecense sp. nov. (sv. septentrionale) associated with legumes native to Canada possess rearranged symbiosis genes and numerous insertion sequences.</title>
        <authorList>
            <person name="Bromfield E.S.P."/>
            <person name="Cloutier S."/>
        </authorList>
    </citation>
    <scope>NUCLEOTIDE SEQUENCE</scope>
    <source>
        <strain evidence="2">12S5</strain>
    </source>
</reference>
<sequence>MKQPAPEFAQHYLQIAHVLFDDATSFLCARRFRIRALLLDVGCTVIIVADHHRNSATKRERAVDADQRPQGLRAAHSQAATLSAKSFNDPSCRATVEINEGIASGPIKTSRIRPSAKVPRQENLTQACFDAANRLIPSRSRAEMYTSEMIQYGSLKQGPEAPLQHAVEGQLLDLFPQQDRLVWRAGSAPIGAGKPDIILAGCAPEVVALDHKDVRAKALLAYLRMARKAKLSTMAERLGYDANSVKRSIEGLLESKIVLSENDSFRMSDPWKSVLPEIVTIEAKVGDWRRALNQAVRNQLFAHRSFVALPCGVASRAKEDETFKRYGIGILSVENCDSVRVLRHARRATPRIWLYYYLIASLAAEYFNGARGAVRSRH</sequence>
<dbReference type="Proteomes" id="UP000692816">
    <property type="component" value="Unassembled WGS sequence"/>
</dbReference>
<dbReference type="RefSeq" id="WP_207831168.1">
    <property type="nucleotide sequence ID" value="NZ_CP088282.1"/>
</dbReference>
<accession>A0ABS3MBY4</accession>
<evidence type="ECO:0000313" key="3">
    <source>
        <dbReference type="Proteomes" id="UP000692816"/>
    </source>
</evidence>
<evidence type="ECO:0000313" key="2">
    <source>
        <dbReference type="EMBL" id="MBO1428981.1"/>
    </source>
</evidence>
<evidence type="ECO:0000256" key="1">
    <source>
        <dbReference type="SAM" id="MobiDB-lite"/>
    </source>
</evidence>
<dbReference type="EMBL" id="JAGEPA010000001">
    <property type="protein sequence ID" value="MBO1428981.1"/>
    <property type="molecule type" value="Genomic_DNA"/>
</dbReference>
<name>A0ABS3MBY4_9BRAD</name>
<protein>
    <submittedName>
        <fullName evidence="2">Uncharacterized protein</fullName>
    </submittedName>
</protein>
<organism evidence="2 3">
    <name type="scientific">Bradyrhizobium quebecense</name>
    <dbReference type="NCBI Taxonomy" id="2748629"/>
    <lineage>
        <taxon>Bacteria</taxon>
        <taxon>Pseudomonadati</taxon>
        <taxon>Pseudomonadota</taxon>
        <taxon>Alphaproteobacteria</taxon>
        <taxon>Hyphomicrobiales</taxon>
        <taxon>Nitrobacteraceae</taxon>
        <taxon>Bradyrhizobium</taxon>
    </lineage>
</organism>
<feature type="region of interest" description="Disordered" evidence="1">
    <location>
        <begin position="56"/>
        <end position="80"/>
    </location>
</feature>
<proteinExistence type="predicted"/>